<evidence type="ECO:0000256" key="1">
    <source>
        <dbReference type="SAM" id="MobiDB-lite"/>
    </source>
</evidence>
<gene>
    <name evidence="2" type="ORF">H4R34_000829</name>
</gene>
<keyword evidence="3" id="KW-1185">Reference proteome</keyword>
<feature type="compositionally biased region" description="Polar residues" evidence="1">
    <location>
        <begin position="84"/>
        <end position="94"/>
    </location>
</feature>
<organism evidence="2 3">
    <name type="scientific">Dimargaris verticillata</name>
    <dbReference type="NCBI Taxonomy" id="2761393"/>
    <lineage>
        <taxon>Eukaryota</taxon>
        <taxon>Fungi</taxon>
        <taxon>Fungi incertae sedis</taxon>
        <taxon>Zoopagomycota</taxon>
        <taxon>Kickxellomycotina</taxon>
        <taxon>Dimargaritomycetes</taxon>
        <taxon>Dimargaritales</taxon>
        <taxon>Dimargaritaceae</taxon>
        <taxon>Dimargaris</taxon>
    </lineage>
</organism>
<evidence type="ECO:0000313" key="2">
    <source>
        <dbReference type="EMBL" id="KAJ1984175.1"/>
    </source>
</evidence>
<proteinExistence type="predicted"/>
<evidence type="ECO:0000313" key="3">
    <source>
        <dbReference type="Proteomes" id="UP001151582"/>
    </source>
</evidence>
<feature type="region of interest" description="Disordered" evidence="1">
    <location>
        <begin position="267"/>
        <end position="320"/>
    </location>
</feature>
<feature type="region of interest" description="Disordered" evidence="1">
    <location>
        <begin position="166"/>
        <end position="188"/>
    </location>
</feature>
<dbReference type="OrthoDB" id="10369066at2759"/>
<dbReference type="Proteomes" id="UP001151582">
    <property type="component" value="Unassembled WGS sequence"/>
</dbReference>
<feature type="compositionally biased region" description="Polar residues" evidence="1">
    <location>
        <begin position="103"/>
        <end position="112"/>
    </location>
</feature>
<name>A0A9W8BBX4_9FUNG</name>
<protein>
    <submittedName>
        <fullName evidence="2">Uncharacterized protein</fullName>
    </submittedName>
</protein>
<reference evidence="2" key="1">
    <citation type="submission" date="2022-07" db="EMBL/GenBank/DDBJ databases">
        <title>Phylogenomic reconstructions and comparative analyses of Kickxellomycotina fungi.</title>
        <authorList>
            <person name="Reynolds N.K."/>
            <person name="Stajich J.E."/>
            <person name="Barry K."/>
            <person name="Grigoriev I.V."/>
            <person name="Crous P."/>
            <person name="Smith M.E."/>
        </authorList>
    </citation>
    <scope>NUCLEOTIDE SEQUENCE</scope>
    <source>
        <strain evidence="2">RSA 567</strain>
    </source>
</reference>
<comment type="caution">
    <text evidence="2">The sequence shown here is derived from an EMBL/GenBank/DDBJ whole genome shotgun (WGS) entry which is preliminary data.</text>
</comment>
<dbReference type="EMBL" id="JANBQB010000028">
    <property type="protein sequence ID" value="KAJ1984175.1"/>
    <property type="molecule type" value="Genomic_DNA"/>
</dbReference>
<feature type="region of interest" description="Disordered" evidence="1">
    <location>
        <begin position="84"/>
        <end position="120"/>
    </location>
</feature>
<feature type="compositionally biased region" description="Low complexity" evidence="1">
    <location>
        <begin position="166"/>
        <end position="175"/>
    </location>
</feature>
<sequence>MSLFDADTALSDDYTSLGTDALSVADWSFTTPTTATSAATDISYSDSVNTASISGFTTDAESDSVASYALRSRYQRLLQGTVLPSSSPVTTRSPHQPVERLLTDSSPPSSLFSPEDMPSISTAELGDEELARANYVSIPGHLPTTLPPLSTRHQSLAPVESSFGAPSFSFSQSSTRRSRPTLPGRQVNGLNLSYQRSSTVSERSGSLGPTQTDLVSFLRPPTYASATFYEDNVVDHDVELFALRQKLQALRDEELVQSDEANTLLPDSFVNDYHSPDPTNTGPVVSAPSQQQHSWRSSSQSRTPKSNRYTEALKRRRNMP</sequence>
<dbReference type="AlphaFoldDB" id="A0A9W8BBX4"/>
<accession>A0A9W8BBX4</accession>
<feature type="compositionally biased region" description="Low complexity" evidence="1">
    <location>
        <begin position="289"/>
        <end position="301"/>
    </location>
</feature>